<dbReference type="InterPro" id="IPR013780">
    <property type="entry name" value="Glyco_hydro_b"/>
</dbReference>
<dbReference type="InterPro" id="IPR017853">
    <property type="entry name" value="GH"/>
</dbReference>
<dbReference type="Pfam" id="PF03714">
    <property type="entry name" value="PUD"/>
    <property type="match status" value="1"/>
</dbReference>
<dbReference type="Gene3D" id="2.60.40.1180">
    <property type="entry name" value="Golgi alpha-mannosidase II"/>
    <property type="match status" value="1"/>
</dbReference>
<dbReference type="PANTHER" id="PTHR43002">
    <property type="entry name" value="GLYCOGEN DEBRANCHING ENZYME"/>
    <property type="match status" value="1"/>
</dbReference>
<dbReference type="InterPro" id="IPR014756">
    <property type="entry name" value="Ig_E-set"/>
</dbReference>
<evidence type="ECO:0000256" key="9">
    <source>
        <dbReference type="ARBA" id="ARBA00031076"/>
    </source>
</evidence>
<accession>A0A120GQK4</accession>
<sequence length="901" mass="101714">MILVLSLSPLLTWTGTSPSYAEGAVLSEIPDDHVRVHYKRLDGNYEGWGLHLWNQDPSSPAIESDSDFSSPVLFDETSEWGRYVDIPVIDIKNGLNFIVHKGDQKDTSNDRSFPATGEREFWIVQGDTNVYLDEPYVSTSVKMAKITSDREIIAKLSQEVEDAKISDFTLVRADGKVIPLVSQRAEGQAVTLTTSKKLDLTQTHTLKYQETSTNVKVDWKLIDKKFAYDDELGAIPHQDGTATLKLWSPIVANVEVVLYDKDDQYKVIKDDIAMEKGKNGVWEITLDQRNTGIKDLKGYFYQYKIEAYGEEKLALDPYAKSMAASNNEDNDEVGKAAIVDPSSIGPKLDFAKIKGFEKREDAIIWEAHVRDFTSDPSIEGELDSQFGTFNAFVEKLDYLKELGVTHIQLLPVMKYYFGDELDSSTREMEYSAQDNNYNWGYDPHSYFALSGMYSERPQDPEERIAEFKHLIKEIHKRKMGVILDVVYNHTAKVSILEDLVPGYYHFMDEEGDVKVGYGGGKVGTTHDMSRKLMIDSIKYWVDEFKVDGFRFDLMGDLDAKSVQMAYEEAKALNPDILMLGEGWRTFVGDGSSGESVTPADQDWMDETNGAAVFSDEIRNELKSGYGSEGEPRFITGGARDVQTIFNNIKGQPGNVSEDDPGDVVQYIAAHDNLTLHDVIAQSIQKDPAKHEEEIQKRIRIGNSMVLTSQGISFLHAGQEYGITKQWKDKEKPEAKYTYMTDENGKPFENPYFIHDSYDSTDVINQFDWEAVTNDTIHKETMEYTKGLIELRKSTNAFRLGSRSLVDSNVTMIAAPEIEETDLVLAYKSISTGKKGKDTYYVFINADEKQRSLTLDEDLRKGKVLVDDDEAGRKQVKKVSGLTVNKNQITIDPLTTVVIKQK</sequence>
<dbReference type="CDD" id="cd11341">
    <property type="entry name" value="AmyAc_Pullulanase_LD-like"/>
    <property type="match status" value="1"/>
</dbReference>
<dbReference type="InterPro" id="IPR005323">
    <property type="entry name" value="CBM41_pullulanase"/>
</dbReference>
<dbReference type="InterPro" id="IPR013784">
    <property type="entry name" value="Carb-bd-like_fold"/>
</dbReference>
<dbReference type="SUPFAM" id="SSF81296">
    <property type="entry name" value="E set domains"/>
    <property type="match status" value="1"/>
</dbReference>
<dbReference type="Proteomes" id="UP000064189">
    <property type="component" value="Unassembled WGS sequence"/>
</dbReference>
<dbReference type="GO" id="GO:0030246">
    <property type="term" value="F:carbohydrate binding"/>
    <property type="evidence" value="ECO:0007669"/>
    <property type="project" value="InterPro"/>
</dbReference>
<keyword evidence="4" id="KW-0106">Calcium</keyword>
<dbReference type="SUPFAM" id="SSF49452">
    <property type="entry name" value="Starch-binding domain-like"/>
    <property type="match status" value="1"/>
</dbReference>
<protein>
    <recommendedName>
        <fullName evidence="7">pullulanase</fullName>
        <ecNumber evidence="7">3.2.1.41</ecNumber>
    </recommendedName>
    <alternativeName>
        <fullName evidence="8">Alpha-dextrin endo-1,6-alpha-glucosidase</fullName>
    </alternativeName>
    <alternativeName>
        <fullName evidence="9">Pullulan 6-glucanohydrolase</fullName>
    </alternativeName>
</protein>
<dbReference type="InterPro" id="IPR013783">
    <property type="entry name" value="Ig-like_fold"/>
</dbReference>
<evidence type="ECO:0000256" key="3">
    <source>
        <dbReference type="ARBA" id="ARBA00022801"/>
    </source>
</evidence>
<dbReference type="SMART" id="SM00642">
    <property type="entry name" value="Aamy"/>
    <property type="match status" value="1"/>
</dbReference>
<organism evidence="11 12">
    <name type="scientific">Peribacillus simplex</name>
    <dbReference type="NCBI Taxonomy" id="1478"/>
    <lineage>
        <taxon>Bacteria</taxon>
        <taxon>Bacillati</taxon>
        <taxon>Bacillota</taxon>
        <taxon>Bacilli</taxon>
        <taxon>Bacillales</taxon>
        <taxon>Bacillaceae</taxon>
        <taxon>Peribacillus</taxon>
    </lineage>
</organism>
<evidence type="ECO:0000256" key="6">
    <source>
        <dbReference type="ARBA" id="ARBA00023965"/>
    </source>
</evidence>
<comment type="catalytic activity">
    <reaction evidence="6">
        <text>Hydrolysis of (1-&gt;6)-alpha-D-glucosidic linkages in pullulan, amylopectin and glycogen, and in the alpha- and beta-limit dextrins of amylopectin and glycogen.</text>
        <dbReference type="EC" id="3.2.1.41"/>
    </reaction>
</comment>
<dbReference type="SUPFAM" id="SSF51445">
    <property type="entry name" value="(Trans)glycosidases"/>
    <property type="match status" value="1"/>
</dbReference>
<name>A0A120GQK4_9BACI</name>
<gene>
    <name evidence="11" type="ORF">AS888_16445</name>
</gene>
<dbReference type="EMBL" id="LNNH01000012">
    <property type="protein sequence ID" value="KWW21481.1"/>
    <property type="molecule type" value="Genomic_DNA"/>
</dbReference>
<dbReference type="InterPro" id="IPR011838">
    <property type="entry name" value="Pullulan_Gpos"/>
</dbReference>
<dbReference type="NCBIfam" id="TIGR02102">
    <property type="entry name" value="pullulan_Gpos"/>
    <property type="match status" value="1"/>
</dbReference>
<dbReference type="InterPro" id="IPR004193">
    <property type="entry name" value="Glyco_hydro_13_N"/>
</dbReference>
<dbReference type="Pfam" id="PF00128">
    <property type="entry name" value="Alpha-amylase"/>
    <property type="match status" value="2"/>
</dbReference>
<keyword evidence="5" id="KW-0326">Glycosidase</keyword>
<dbReference type="GO" id="GO:0051060">
    <property type="term" value="F:pullulanase activity"/>
    <property type="evidence" value="ECO:0007669"/>
    <property type="project" value="UniProtKB-EC"/>
</dbReference>
<dbReference type="Gene3D" id="2.60.40.10">
    <property type="entry name" value="Immunoglobulins"/>
    <property type="match status" value="1"/>
</dbReference>
<comment type="similarity">
    <text evidence="1">Belongs to the glycosyl hydrolase 13 family.</text>
</comment>
<dbReference type="AlphaFoldDB" id="A0A120GQK4"/>
<evidence type="ECO:0000313" key="11">
    <source>
        <dbReference type="EMBL" id="KWW21481.1"/>
    </source>
</evidence>
<evidence type="ECO:0000256" key="5">
    <source>
        <dbReference type="ARBA" id="ARBA00023295"/>
    </source>
</evidence>
<dbReference type="CDD" id="cd02860">
    <property type="entry name" value="E_set_Pullulanase"/>
    <property type="match status" value="1"/>
</dbReference>
<evidence type="ECO:0000313" key="12">
    <source>
        <dbReference type="Proteomes" id="UP000064189"/>
    </source>
</evidence>
<dbReference type="Gene3D" id="3.20.20.80">
    <property type="entry name" value="Glycosidases"/>
    <property type="match status" value="1"/>
</dbReference>
<evidence type="ECO:0000256" key="4">
    <source>
        <dbReference type="ARBA" id="ARBA00022837"/>
    </source>
</evidence>
<dbReference type="Pfam" id="PF18033">
    <property type="entry name" value="SpuA_C"/>
    <property type="match status" value="1"/>
</dbReference>
<keyword evidence="2" id="KW-0732">Signal</keyword>
<proteinExistence type="inferred from homology"/>
<dbReference type="Gene3D" id="2.60.40.1110">
    <property type="match status" value="1"/>
</dbReference>
<keyword evidence="3" id="KW-0378">Hydrolase</keyword>
<evidence type="ECO:0000256" key="2">
    <source>
        <dbReference type="ARBA" id="ARBA00022729"/>
    </source>
</evidence>
<dbReference type="Pfam" id="PF02922">
    <property type="entry name" value="CBM_48"/>
    <property type="match status" value="1"/>
</dbReference>
<evidence type="ECO:0000256" key="8">
    <source>
        <dbReference type="ARBA" id="ARBA00029618"/>
    </source>
</evidence>
<evidence type="ECO:0000256" key="7">
    <source>
        <dbReference type="ARBA" id="ARBA00024062"/>
    </source>
</evidence>
<reference evidence="11 12" key="1">
    <citation type="submission" date="2015-11" db="EMBL/GenBank/DDBJ databases">
        <title>Genome Sequence of Bacillus simplex strain VanAntwerpen2.</title>
        <authorList>
            <person name="Couger M.B."/>
        </authorList>
    </citation>
    <scope>NUCLEOTIDE SEQUENCE [LARGE SCALE GENOMIC DNA]</scope>
    <source>
        <strain evidence="11 12">VanAntwerpen02</strain>
    </source>
</reference>
<comment type="caution">
    <text evidence="11">The sequence shown here is derived from an EMBL/GenBank/DDBJ whole genome shotgun (WGS) entry which is preliminary data.</text>
</comment>
<dbReference type="GO" id="GO:0005975">
    <property type="term" value="P:carbohydrate metabolic process"/>
    <property type="evidence" value="ECO:0007669"/>
    <property type="project" value="InterPro"/>
</dbReference>
<dbReference type="InterPro" id="IPR006047">
    <property type="entry name" value="GH13_cat_dom"/>
</dbReference>
<feature type="domain" description="Glycosyl hydrolase family 13 catalytic" evidence="10">
    <location>
        <begin position="366"/>
        <end position="745"/>
    </location>
</feature>
<dbReference type="CDD" id="cd10315">
    <property type="entry name" value="CBM41_pullulanase"/>
    <property type="match status" value="1"/>
</dbReference>
<dbReference type="InterPro" id="IPR040806">
    <property type="entry name" value="SpuA_C"/>
</dbReference>
<keyword evidence="12" id="KW-1185">Reference proteome</keyword>
<evidence type="ECO:0000256" key="1">
    <source>
        <dbReference type="ARBA" id="ARBA00008061"/>
    </source>
</evidence>
<dbReference type="EC" id="3.2.1.41" evidence="7"/>
<evidence type="ECO:0000259" key="10">
    <source>
        <dbReference type="SMART" id="SM00642"/>
    </source>
</evidence>